<dbReference type="PROSITE" id="PS52038">
    <property type="entry name" value="TOPO_IB_2"/>
    <property type="match status" value="1"/>
</dbReference>
<accession>A0A4V2MKQ4</accession>
<evidence type="ECO:0000313" key="4">
    <source>
        <dbReference type="Proteomes" id="UP000293347"/>
    </source>
</evidence>
<dbReference type="RefSeq" id="WP_131597447.1">
    <property type="nucleotide sequence ID" value="NZ_SJSL01000006.1"/>
</dbReference>
<name>A0A4V2MKQ4_9SPHI</name>
<keyword evidence="3" id="KW-0413">Isomerase</keyword>
<dbReference type="SUPFAM" id="SSF56349">
    <property type="entry name" value="DNA breaking-rejoining enzymes"/>
    <property type="match status" value="1"/>
</dbReference>
<feature type="domain" description="DNA topoisomerase IB N-terminal" evidence="2">
    <location>
        <begin position="31"/>
        <end position="79"/>
    </location>
</feature>
<gene>
    <name evidence="3" type="ORF">EZ437_17950</name>
</gene>
<dbReference type="AlphaFoldDB" id="A0A4V2MKQ4"/>
<dbReference type="InterPro" id="IPR011010">
    <property type="entry name" value="DNA_brk_join_enz"/>
</dbReference>
<dbReference type="Pfam" id="PF21338">
    <property type="entry name" value="Top1B_N_bact"/>
    <property type="match status" value="1"/>
</dbReference>
<comment type="caution">
    <text evidence="3">The sequence shown here is derived from an EMBL/GenBank/DDBJ whole genome shotgun (WGS) entry which is preliminary data.</text>
</comment>
<organism evidence="3 4">
    <name type="scientific">Pedobacter psychroterrae</name>
    <dbReference type="NCBI Taxonomy" id="2530453"/>
    <lineage>
        <taxon>Bacteria</taxon>
        <taxon>Pseudomonadati</taxon>
        <taxon>Bacteroidota</taxon>
        <taxon>Sphingobacteriia</taxon>
        <taxon>Sphingobacteriales</taxon>
        <taxon>Sphingobacteriaceae</taxon>
        <taxon>Pedobacter</taxon>
    </lineage>
</organism>
<dbReference type="GO" id="GO:0003677">
    <property type="term" value="F:DNA binding"/>
    <property type="evidence" value="ECO:0007669"/>
    <property type="project" value="InterPro"/>
</dbReference>
<dbReference type="Gene3D" id="3.30.66.10">
    <property type="entry name" value="DNA topoisomerase I domain"/>
    <property type="match status" value="1"/>
</dbReference>
<evidence type="ECO:0000259" key="2">
    <source>
        <dbReference type="Pfam" id="PF21338"/>
    </source>
</evidence>
<evidence type="ECO:0000313" key="3">
    <source>
        <dbReference type="EMBL" id="TCC99016.1"/>
    </source>
</evidence>
<sequence length="361" mass="41210">MVQTLEEIKSSGLTYASDSQPGIYRKGKPGKFHYENKDGERIKYEDQLARIKSLVIPPAWTNVWIANRKSAYLQVTGMDAAGRKQYKYHPDWTSRRSESKYFRLLEFGKVLPLVRKRILRDLRRKEFDEQKVLAICMQVMLKTLIRVGNESYKQLYGSHGLTTLSNKHVKITGNQLILNFKGKKGVQQNVNLNDKTLAKLVEKCKDIPGQDLFQYYTEGKEHRPIDSGRINAYIKEITGSDFTAKDFRTWGGTLEALRQLAICSDDVSDKPKKKVIVEVLDCVAGKLGNTRAVCKSSYVYPLLLEAFENDQLGKYLKKVNTKTSVSNMALENDEKVLMQFLKEAQKAGVKVKQRARSKRAA</sequence>
<dbReference type="InterPro" id="IPR049331">
    <property type="entry name" value="Top1B_N_bact"/>
</dbReference>
<dbReference type="InterPro" id="IPR013500">
    <property type="entry name" value="TopoI_cat_euk"/>
</dbReference>
<protein>
    <submittedName>
        <fullName evidence="3">DNA topoisomerase IB</fullName>
    </submittedName>
</protein>
<evidence type="ECO:0000259" key="1">
    <source>
        <dbReference type="Pfam" id="PF01028"/>
    </source>
</evidence>
<feature type="domain" description="DNA topoisomerase I catalytic core eukaryotic-type" evidence="1">
    <location>
        <begin position="95"/>
        <end position="296"/>
    </location>
</feature>
<proteinExistence type="predicted"/>
<dbReference type="Pfam" id="PF01028">
    <property type="entry name" value="Topoisom_I"/>
    <property type="match status" value="1"/>
</dbReference>
<dbReference type="GO" id="GO:0006265">
    <property type="term" value="P:DNA topological change"/>
    <property type="evidence" value="ECO:0007669"/>
    <property type="project" value="InterPro"/>
</dbReference>
<dbReference type="InterPro" id="IPR035447">
    <property type="entry name" value="DNA_topo_I_N_sf"/>
</dbReference>
<dbReference type="Gene3D" id="1.10.132.120">
    <property type="match status" value="1"/>
</dbReference>
<dbReference type="EMBL" id="SJSL01000006">
    <property type="protein sequence ID" value="TCC99016.1"/>
    <property type="molecule type" value="Genomic_DNA"/>
</dbReference>
<dbReference type="Gene3D" id="3.90.15.10">
    <property type="entry name" value="Topoisomerase I, Chain A, domain 3"/>
    <property type="match status" value="1"/>
</dbReference>
<dbReference type="Proteomes" id="UP000293347">
    <property type="component" value="Unassembled WGS sequence"/>
</dbReference>
<dbReference type="OrthoDB" id="9778962at2"/>
<dbReference type="GO" id="GO:0003917">
    <property type="term" value="F:DNA topoisomerase type I (single strand cut, ATP-independent) activity"/>
    <property type="evidence" value="ECO:0007669"/>
    <property type="project" value="InterPro"/>
</dbReference>
<dbReference type="InterPro" id="IPR014711">
    <property type="entry name" value="TopoI_cat_a-hlx-sub_euk"/>
</dbReference>
<dbReference type="SUPFAM" id="SSF55869">
    <property type="entry name" value="DNA topoisomerase I domain"/>
    <property type="match status" value="1"/>
</dbReference>
<keyword evidence="4" id="KW-1185">Reference proteome</keyword>
<reference evidence="3 4" key="1">
    <citation type="submission" date="2019-02" db="EMBL/GenBank/DDBJ databases">
        <title>Pedobacter sp. RP-1-14 sp. nov., isolated from Arctic soil.</title>
        <authorList>
            <person name="Dahal R.H."/>
        </authorList>
    </citation>
    <scope>NUCLEOTIDE SEQUENCE [LARGE SCALE GENOMIC DNA]</scope>
    <source>
        <strain evidence="3 4">RP-1-14</strain>
    </source>
</reference>